<organism evidence="1 2">
    <name type="scientific">Didymodactylos carnosus</name>
    <dbReference type="NCBI Taxonomy" id="1234261"/>
    <lineage>
        <taxon>Eukaryota</taxon>
        <taxon>Metazoa</taxon>
        <taxon>Spiralia</taxon>
        <taxon>Gnathifera</taxon>
        <taxon>Rotifera</taxon>
        <taxon>Eurotatoria</taxon>
        <taxon>Bdelloidea</taxon>
        <taxon>Philodinida</taxon>
        <taxon>Philodinidae</taxon>
        <taxon>Didymodactylos</taxon>
    </lineage>
</organism>
<accession>A0A8S2Z902</accession>
<evidence type="ECO:0000313" key="2">
    <source>
        <dbReference type="Proteomes" id="UP000681722"/>
    </source>
</evidence>
<dbReference type="Proteomes" id="UP000681722">
    <property type="component" value="Unassembled WGS sequence"/>
</dbReference>
<dbReference type="OrthoDB" id="10172761at2759"/>
<proteinExistence type="predicted"/>
<comment type="caution">
    <text evidence="1">The sequence shown here is derived from an EMBL/GenBank/DDBJ whole genome shotgun (WGS) entry which is preliminary data.</text>
</comment>
<name>A0A8S2Z902_9BILA</name>
<gene>
    <name evidence="1" type="ORF">SRO942_LOCUS49472</name>
</gene>
<sequence length="114" mass="13249">MYCSCKIDPTTCGALVGVYDYIGTPLTIPNFRIGCYVIEATFSSTFECFYDQTCFNSFNKLIYSNSNARFNATPMIWSQNTSRYLPTTKIQTIIEQLMIERWNDEISFESYFNE</sequence>
<reference evidence="1" key="1">
    <citation type="submission" date="2021-02" db="EMBL/GenBank/DDBJ databases">
        <authorList>
            <person name="Nowell W R."/>
        </authorList>
    </citation>
    <scope>NUCLEOTIDE SEQUENCE</scope>
</reference>
<protein>
    <submittedName>
        <fullName evidence="1">Uncharacterized protein</fullName>
    </submittedName>
</protein>
<dbReference type="AlphaFoldDB" id="A0A8S2Z902"/>
<feature type="non-terminal residue" evidence="1">
    <location>
        <position position="114"/>
    </location>
</feature>
<dbReference type="EMBL" id="CAJOBC010132876">
    <property type="protein sequence ID" value="CAF4619047.1"/>
    <property type="molecule type" value="Genomic_DNA"/>
</dbReference>
<evidence type="ECO:0000313" key="1">
    <source>
        <dbReference type="EMBL" id="CAF4619047.1"/>
    </source>
</evidence>